<sequence length="191" mass="21798">MSFELIAPETPSTAPSPPPLDTGFASTVRYDHISYSSKVSIVFGEDSAPLSPSMPTSDWKVGLRATCLPYRYSMPFLSRELPPDVLPFSACKDIAVYTIGGCDRFEFLDCIYHEWHPTQDRDVFKRGVLESPVGLFFSFTLGLYFRMVLPQPPTLLVDVVRWHIMLLQQHQALLPRFLPFYGCHRCWFDPT</sequence>
<accession>A0A2T2N5H2</accession>
<name>A0A2T2N5H2_CORCC</name>
<evidence type="ECO:0000313" key="1">
    <source>
        <dbReference type="EMBL" id="PSN60683.1"/>
    </source>
</evidence>
<reference evidence="1 2" key="1">
    <citation type="journal article" date="2018" name="Front. Microbiol.">
        <title>Genome-Wide Analysis of Corynespora cassiicola Leaf Fall Disease Putative Effectors.</title>
        <authorList>
            <person name="Lopez D."/>
            <person name="Ribeiro S."/>
            <person name="Label P."/>
            <person name="Fumanal B."/>
            <person name="Venisse J.S."/>
            <person name="Kohler A."/>
            <person name="de Oliveira R.R."/>
            <person name="Labutti K."/>
            <person name="Lipzen A."/>
            <person name="Lail K."/>
            <person name="Bauer D."/>
            <person name="Ohm R.A."/>
            <person name="Barry K.W."/>
            <person name="Spatafora J."/>
            <person name="Grigoriev I.V."/>
            <person name="Martin F.M."/>
            <person name="Pujade-Renaud V."/>
        </authorList>
    </citation>
    <scope>NUCLEOTIDE SEQUENCE [LARGE SCALE GENOMIC DNA]</scope>
    <source>
        <strain evidence="1 2">Philippines</strain>
    </source>
</reference>
<dbReference type="AlphaFoldDB" id="A0A2T2N5H2"/>
<dbReference type="Proteomes" id="UP000240883">
    <property type="component" value="Unassembled WGS sequence"/>
</dbReference>
<evidence type="ECO:0000313" key="2">
    <source>
        <dbReference type="Proteomes" id="UP000240883"/>
    </source>
</evidence>
<protein>
    <submittedName>
        <fullName evidence="1">Uncharacterized protein</fullName>
    </submittedName>
</protein>
<dbReference type="OrthoDB" id="3788499at2759"/>
<keyword evidence="2" id="KW-1185">Reference proteome</keyword>
<dbReference type="EMBL" id="KZ678148">
    <property type="protein sequence ID" value="PSN60683.1"/>
    <property type="molecule type" value="Genomic_DNA"/>
</dbReference>
<organism evidence="1 2">
    <name type="scientific">Corynespora cassiicola Philippines</name>
    <dbReference type="NCBI Taxonomy" id="1448308"/>
    <lineage>
        <taxon>Eukaryota</taxon>
        <taxon>Fungi</taxon>
        <taxon>Dikarya</taxon>
        <taxon>Ascomycota</taxon>
        <taxon>Pezizomycotina</taxon>
        <taxon>Dothideomycetes</taxon>
        <taxon>Pleosporomycetidae</taxon>
        <taxon>Pleosporales</taxon>
        <taxon>Corynesporascaceae</taxon>
        <taxon>Corynespora</taxon>
    </lineage>
</organism>
<gene>
    <name evidence="1" type="ORF">BS50DRAFT_593767</name>
</gene>
<proteinExistence type="predicted"/>